<evidence type="ECO:0000313" key="2">
    <source>
        <dbReference type="EMBL" id="KPQ11874.1"/>
    </source>
</evidence>
<comment type="caution">
    <text evidence="2">The sequence shown here is derived from an EMBL/GenBank/DDBJ whole genome shotgun (WGS) entry which is preliminary data.</text>
</comment>
<organism evidence="2 4">
    <name type="scientific">Saliniramus fredricksonii</name>
    <dbReference type="NCBI Taxonomy" id="1653334"/>
    <lineage>
        <taxon>Bacteria</taxon>
        <taxon>Pseudomonadati</taxon>
        <taxon>Pseudomonadota</taxon>
        <taxon>Alphaproteobacteria</taxon>
        <taxon>Hyphomicrobiales</taxon>
        <taxon>Salinarimonadaceae</taxon>
        <taxon>Saliniramus</taxon>
    </lineage>
</organism>
<keyword evidence="2" id="KW-0808">Transferase</keyword>
<name>A0A0N8KEP0_9HYPH</name>
<accession>A0A0N8KEP0</accession>
<dbReference type="STRING" id="1653334.GA0071312_3182"/>
<gene>
    <name evidence="3" type="ORF">GA0071312_3182</name>
    <name evidence="2" type="ORF">HLUCCO17_05175</name>
</gene>
<reference evidence="3 5" key="2">
    <citation type="submission" date="2016-08" db="EMBL/GenBank/DDBJ databases">
        <authorList>
            <person name="Varghese N."/>
            <person name="Submissions Spin"/>
        </authorList>
    </citation>
    <scope>NUCLEOTIDE SEQUENCE [LARGE SCALE GENOMIC DNA]</scope>
    <source>
        <strain evidence="3 5">HL-109</strain>
    </source>
</reference>
<reference evidence="2 4" key="1">
    <citation type="submission" date="2015-09" db="EMBL/GenBank/DDBJ databases">
        <title>Identification and resolution of microdiversity through metagenomic sequencing of parallel consortia.</title>
        <authorList>
            <person name="Nelson W.C."/>
            <person name="Romine M.F."/>
            <person name="Lindemann S.R."/>
        </authorList>
    </citation>
    <scope>NUCLEOTIDE SEQUENCE [LARGE SCALE GENOMIC DNA]</scope>
    <source>
        <strain evidence="2">HL-109</strain>
    </source>
</reference>
<dbReference type="EMBL" id="FMBM01000002">
    <property type="protein sequence ID" value="SCC82202.1"/>
    <property type="molecule type" value="Genomic_DNA"/>
</dbReference>
<feature type="domain" description="Aminoglycoside phosphotransferase" evidence="1">
    <location>
        <begin position="32"/>
        <end position="258"/>
    </location>
</feature>
<keyword evidence="5" id="KW-1185">Reference proteome</keyword>
<keyword evidence="3" id="KW-0418">Kinase</keyword>
<dbReference type="EMBL" id="LJSX01000005">
    <property type="protein sequence ID" value="KPQ11874.1"/>
    <property type="molecule type" value="Genomic_DNA"/>
</dbReference>
<dbReference type="Proteomes" id="UP000182800">
    <property type="component" value="Unassembled WGS sequence"/>
</dbReference>
<dbReference type="OrthoDB" id="3806873at2"/>
<dbReference type="Gene3D" id="3.30.200.20">
    <property type="entry name" value="Phosphorylase Kinase, domain 1"/>
    <property type="match status" value="1"/>
</dbReference>
<dbReference type="SUPFAM" id="SSF56112">
    <property type="entry name" value="Protein kinase-like (PK-like)"/>
    <property type="match status" value="1"/>
</dbReference>
<evidence type="ECO:0000313" key="4">
    <source>
        <dbReference type="Proteomes" id="UP000050497"/>
    </source>
</evidence>
<sequence length="294" mass="31889">MHPDDLTMNDAMIRALLTQHAPQWAALPLQRVDSSGTDNAMFRIGSELVLRIPRHRSAVALLSKELDWLAHLDGLPLKIPTLRYRGHVAPEIDREFGIFDWIHGDTATPEAITDTDRAAIALAGFLEALHGVATDGAPVAGPSNNSRGVPLADMTARTVAAIETVSDEIDTAAALAIWEDAASLTHDAAGVWLHGDLKADNLIAVDGNLAGVIDWGLSAVGDPATDYAAAWSWLEPSARSTFRDVLELSDSDWLRAKAWALYGAVIALSYYRGGRNEQLCRQCRLTLSRLDLLR</sequence>
<dbReference type="Proteomes" id="UP000050497">
    <property type="component" value="Unassembled WGS sequence"/>
</dbReference>
<evidence type="ECO:0000259" key="1">
    <source>
        <dbReference type="Pfam" id="PF01636"/>
    </source>
</evidence>
<dbReference type="InterPro" id="IPR051678">
    <property type="entry name" value="AGP_Transferase"/>
</dbReference>
<proteinExistence type="predicted"/>
<evidence type="ECO:0000313" key="3">
    <source>
        <dbReference type="EMBL" id="SCC82202.1"/>
    </source>
</evidence>
<dbReference type="CDD" id="cd05155">
    <property type="entry name" value="APH_ChoK_like_1"/>
    <property type="match status" value="1"/>
</dbReference>
<dbReference type="Gene3D" id="3.90.1200.10">
    <property type="match status" value="1"/>
</dbReference>
<dbReference type="Pfam" id="PF01636">
    <property type="entry name" value="APH"/>
    <property type="match status" value="1"/>
</dbReference>
<dbReference type="InterPro" id="IPR002575">
    <property type="entry name" value="Aminoglycoside_PTrfase"/>
</dbReference>
<dbReference type="AlphaFoldDB" id="A0A0N8KEP0"/>
<dbReference type="PANTHER" id="PTHR21310:SF42">
    <property type="entry name" value="BIFUNCTIONAL AAC_APH"/>
    <property type="match status" value="1"/>
</dbReference>
<dbReference type="GO" id="GO:0016301">
    <property type="term" value="F:kinase activity"/>
    <property type="evidence" value="ECO:0007669"/>
    <property type="project" value="UniProtKB-KW"/>
</dbReference>
<evidence type="ECO:0000313" key="5">
    <source>
        <dbReference type="Proteomes" id="UP000182800"/>
    </source>
</evidence>
<dbReference type="PANTHER" id="PTHR21310">
    <property type="entry name" value="AMINOGLYCOSIDE PHOSPHOTRANSFERASE-RELATED-RELATED"/>
    <property type="match status" value="1"/>
</dbReference>
<dbReference type="PATRIC" id="fig|1653334.4.peg.1734"/>
<protein>
    <submittedName>
        <fullName evidence="3">Predicted kinase, aminoglycoside phosphotransferase (APT) family</fullName>
    </submittedName>
    <submittedName>
        <fullName evidence="2">Putative aminoglycoside phosphotransferase</fullName>
    </submittedName>
</protein>
<dbReference type="InterPro" id="IPR011009">
    <property type="entry name" value="Kinase-like_dom_sf"/>
</dbReference>